<gene>
    <name evidence="1" type="ORF">JCM19231_5316</name>
    <name evidence="2" type="ORF">JCM19232_4295</name>
    <name evidence="3" type="ORF">JCM19241_267</name>
</gene>
<reference evidence="3 4" key="3">
    <citation type="submission" date="2015-01" db="EMBL/GenBank/DDBJ databases">
        <title>Vibrio sp. C94 JCM 19241 whole genome shotgun sequence.</title>
        <authorList>
            <person name="Sawabe T."/>
            <person name="Meirelles P."/>
            <person name="Feng G."/>
            <person name="Sayaka M."/>
            <person name="Hattori M."/>
            <person name="Ohkuma M."/>
        </authorList>
    </citation>
    <scope>NUCLEOTIDE SEQUENCE [LARGE SCALE GENOMIC DNA]</scope>
    <source>
        <strain evidence="4">JCM 19241</strain>
        <strain evidence="3">JCM19241</strain>
    </source>
</reference>
<evidence type="ECO:0000313" key="4">
    <source>
        <dbReference type="Proteomes" id="UP000031666"/>
    </source>
</evidence>
<dbReference type="Pfam" id="PF18285">
    <property type="entry name" value="LuxT_C"/>
    <property type="match status" value="1"/>
</dbReference>
<evidence type="ECO:0000313" key="1">
    <source>
        <dbReference type="EMBL" id="GAM55542.1"/>
    </source>
</evidence>
<dbReference type="AlphaFoldDB" id="A0A0B8NTA9"/>
<dbReference type="Proteomes" id="UP000031666">
    <property type="component" value="Unassembled WGS sequence"/>
</dbReference>
<dbReference type="EMBL" id="BBRZ01000015">
    <property type="protein sequence ID" value="GAM55542.1"/>
    <property type="molecule type" value="Genomic_DNA"/>
</dbReference>
<evidence type="ECO:0000313" key="2">
    <source>
        <dbReference type="EMBL" id="GAM65330.1"/>
    </source>
</evidence>
<reference evidence="1 6" key="1">
    <citation type="submission" date="2015-01" db="EMBL/GenBank/DDBJ databases">
        <title>Vibrio sp. C1 JCM 19231 whole genome shotgun sequence.</title>
        <authorList>
            <person name="Sawabe T."/>
            <person name="Meirelles P."/>
            <person name="Feng G."/>
            <person name="Sayaka M."/>
            <person name="Hattori M."/>
            <person name="Ohkuma M."/>
        </authorList>
    </citation>
    <scope>NUCLEOTIDE SEQUENCE [LARGE SCALE GENOMIC DNA]</scope>
    <source>
        <strain evidence="6">JCM 19231</strain>
        <strain evidence="1">JCM19231</strain>
    </source>
</reference>
<evidence type="ECO:0000313" key="5">
    <source>
        <dbReference type="Proteomes" id="UP000031670"/>
    </source>
</evidence>
<dbReference type="Proteomes" id="UP000031670">
    <property type="component" value="Unassembled WGS sequence"/>
</dbReference>
<dbReference type="Gene3D" id="1.10.357.10">
    <property type="entry name" value="Tetracycline Repressor, domain 2"/>
    <property type="match status" value="1"/>
</dbReference>
<protein>
    <submittedName>
        <fullName evidence="1">Transcriptional regulator luxT</fullName>
    </submittedName>
</protein>
<dbReference type="Proteomes" id="UP000031671">
    <property type="component" value="Unassembled WGS sequence"/>
</dbReference>
<dbReference type="RefSeq" id="WP_261837151.1">
    <property type="nucleotide sequence ID" value="NZ_AP024882.1"/>
</dbReference>
<accession>A0A0B8PEG3</accession>
<evidence type="ECO:0000313" key="3">
    <source>
        <dbReference type="EMBL" id="GAM75969.1"/>
    </source>
</evidence>
<dbReference type="EMBL" id="BBSC01000005">
    <property type="protein sequence ID" value="GAM75969.1"/>
    <property type="molecule type" value="Genomic_DNA"/>
</dbReference>
<comment type="caution">
    <text evidence="1">The sequence shown here is derived from an EMBL/GenBank/DDBJ whole genome shotgun (WGS) entry which is preliminary data.</text>
</comment>
<name>A0A0B8NTA9_9VIBR</name>
<evidence type="ECO:0000313" key="6">
    <source>
        <dbReference type="Proteomes" id="UP000031671"/>
    </source>
</evidence>
<organism evidence="1 6">
    <name type="scientific">Vibrio ishigakensis</name>
    <dbReference type="NCBI Taxonomy" id="1481914"/>
    <lineage>
        <taxon>Bacteria</taxon>
        <taxon>Pseudomonadati</taxon>
        <taxon>Pseudomonadota</taxon>
        <taxon>Gammaproteobacteria</taxon>
        <taxon>Vibrionales</taxon>
        <taxon>Vibrionaceae</taxon>
        <taxon>Vibrio</taxon>
    </lineage>
</organism>
<sequence length="159" mass="18144">MARITQQQKAENLARYNSIILRVFLDEGWDSVTYDRLAKETGLRKSTLQGYYPSNKDFAQAMQGKVMPIVLEQLDFSSAEAFVESWMKGLEQKQFSMIVRMFVSNSTKPHPNEFTQRGILGLKQMLVSHLPDENADEILESVLGKSVMNLLFSNKAKFS</sequence>
<keyword evidence="6" id="KW-1185">Reference proteome</keyword>
<dbReference type="InterPro" id="IPR009057">
    <property type="entry name" value="Homeodomain-like_sf"/>
</dbReference>
<accession>A0A0B8NTA9</accession>
<dbReference type="SUPFAM" id="SSF46689">
    <property type="entry name" value="Homeodomain-like"/>
    <property type="match status" value="1"/>
</dbReference>
<reference evidence="2 5" key="2">
    <citation type="submission" date="2015-01" db="EMBL/GenBank/DDBJ databases">
        <title>Vibrio sp. C5 JCM 19232 whole genome shotgun sequence.</title>
        <authorList>
            <person name="Sawabe T."/>
            <person name="Meirelles P."/>
            <person name="Feng G."/>
            <person name="Sayaka M."/>
            <person name="Hattori M."/>
            <person name="Ohkuma M."/>
        </authorList>
    </citation>
    <scope>NUCLEOTIDE SEQUENCE [LARGE SCALE GENOMIC DNA]</scope>
    <source>
        <strain evidence="2 5">JCM19232</strain>
    </source>
</reference>
<dbReference type="EMBL" id="BBSA01000018">
    <property type="protein sequence ID" value="GAM65330.1"/>
    <property type="molecule type" value="Genomic_DNA"/>
</dbReference>
<reference evidence="4 5" key="4">
    <citation type="submission" date="2015-01" db="EMBL/GenBank/DDBJ databases">
        <authorList>
            <consortium name="NBRP consortium"/>
            <person name="Sawabe T."/>
            <person name="Meirelles P."/>
            <person name="Feng G."/>
            <person name="Sayaka M."/>
            <person name="Hattori M."/>
            <person name="Ohkuma M."/>
        </authorList>
    </citation>
    <scope>NUCLEOTIDE SEQUENCE [LARGE SCALE GENOMIC DNA]</scope>
    <source>
        <strain evidence="6">JCM 19231</strain>
        <strain evidence="4">JCM 19241</strain>
        <strain evidence="1">JCM19231</strain>
        <strain evidence="2 5">JCM19232</strain>
        <strain evidence="3">JCM19241</strain>
    </source>
</reference>
<accession>A0A0B8QNK6</accession>
<proteinExistence type="predicted"/>
<dbReference type="STRING" id="1481914.JCM19241_267"/>